<feature type="domain" description="Non-haem dioxygenase N-terminal" evidence="4">
    <location>
        <begin position="5"/>
        <end position="130"/>
    </location>
</feature>
<dbReference type="InterPro" id="IPR026992">
    <property type="entry name" value="DIOX_N"/>
</dbReference>
<evidence type="ECO:0000259" key="4">
    <source>
        <dbReference type="Pfam" id="PF14226"/>
    </source>
</evidence>
<sequence>MTVTIPVLDLSLWTSEDPTHKAAFLKELRYALIHVGFFYISNHGVSADLTKDILAQSKEFFDLPLEEKRDLEIENSPQFRGYTAMKNEVTDHKLDNREQIDFGSELPVKTDLTSDSPVFMRLTGPNQWPKKDLLPNFKLMRHSFYL</sequence>
<proteinExistence type="predicted"/>
<evidence type="ECO:0000256" key="1">
    <source>
        <dbReference type="ARBA" id="ARBA00022723"/>
    </source>
</evidence>
<dbReference type="SUPFAM" id="SSF51197">
    <property type="entry name" value="Clavaminate synthase-like"/>
    <property type="match status" value="1"/>
</dbReference>
<gene>
    <name evidence="5" type="ORF">K7432_016569</name>
</gene>
<protein>
    <recommendedName>
        <fullName evidence="4">Non-haem dioxygenase N-terminal domain-containing protein</fullName>
    </recommendedName>
</protein>
<evidence type="ECO:0000313" key="6">
    <source>
        <dbReference type="Proteomes" id="UP001479436"/>
    </source>
</evidence>
<dbReference type="InterPro" id="IPR027443">
    <property type="entry name" value="IPNS-like_sf"/>
</dbReference>
<keyword evidence="2" id="KW-0560">Oxidoreductase</keyword>
<keyword evidence="6" id="KW-1185">Reference proteome</keyword>
<dbReference type="Pfam" id="PF14226">
    <property type="entry name" value="DIOX_N"/>
    <property type="match status" value="1"/>
</dbReference>
<reference evidence="5 6" key="1">
    <citation type="submission" date="2023-04" db="EMBL/GenBank/DDBJ databases">
        <title>Genome of Basidiobolus ranarum AG-B5.</title>
        <authorList>
            <person name="Stajich J.E."/>
            <person name="Carter-House D."/>
            <person name="Gryganskyi A."/>
        </authorList>
    </citation>
    <scope>NUCLEOTIDE SEQUENCE [LARGE SCALE GENOMIC DNA]</scope>
    <source>
        <strain evidence="5 6">AG-B5</strain>
    </source>
</reference>
<accession>A0ABR2WEK6</accession>
<dbReference type="PANTHER" id="PTHR10209:SF885">
    <property type="entry name" value="2OG-FE(II) OXYGENASE FAMILY, PUTATIVE (AFU_ORTHOLOGUE AFUA_2G00750)-RELATED"/>
    <property type="match status" value="1"/>
</dbReference>
<dbReference type="Proteomes" id="UP001479436">
    <property type="component" value="Unassembled WGS sequence"/>
</dbReference>
<dbReference type="EMBL" id="JASJQH010002824">
    <property type="protein sequence ID" value="KAK9759922.1"/>
    <property type="molecule type" value="Genomic_DNA"/>
</dbReference>
<evidence type="ECO:0000256" key="2">
    <source>
        <dbReference type="ARBA" id="ARBA00023002"/>
    </source>
</evidence>
<dbReference type="PANTHER" id="PTHR10209">
    <property type="entry name" value="OXIDOREDUCTASE, 2OG-FE II OXYGENASE FAMILY PROTEIN"/>
    <property type="match status" value="1"/>
</dbReference>
<evidence type="ECO:0000313" key="5">
    <source>
        <dbReference type="EMBL" id="KAK9759922.1"/>
    </source>
</evidence>
<name>A0ABR2WEK6_9FUNG</name>
<dbReference type="Gene3D" id="2.60.120.330">
    <property type="entry name" value="B-lactam Antibiotic, Isopenicillin N Synthase, Chain"/>
    <property type="match status" value="1"/>
</dbReference>
<evidence type="ECO:0000256" key="3">
    <source>
        <dbReference type="ARBA" id="ARBA00023004"/>
    </source>
</evidence>
<keyword evidence="3" id="KW-0408">Iron</keyword>
<comment type="caution">
    <text evidence="5">The sequence shown here is derived from an EMBL/GenBank/DDBJ whole genome shotgun (WGS) entry which is preliminary data.</text>
</comment>
<keyword evidence="1" id="KW-0479">Metal-binding</keyword>
<organism evidence="5 6">
    <name type="scientific">Basidiobolus ranarum</name>
    <dbReference type="NCBI Taxonomy" id="34480"/>
    <lineage>
        <taxon>Eukaryota</taxon>
        <taxon>Fungi</taxon>
        <taxon>Fungi incertae sedis</taxon>
        <taxon>Zoopagomycota</taxon>
        <taxon>Entomophthoromycotina</taxon>
        <taxon>Basidiobolomycetes</taxon>
        <taxon>Basidiobolales</taxon>
        <taxon>Basidiobolaceae</taxon>
        <taxon>Basidiobolus</taxon>
    </lineage>
</organism>